<protein>
    <submittedName>
        <fullName evidence="2">Uncharacterized protein</fullName>
    </submittedName>
</protein>
<keyword evidence="3" id="KW-1185">Reference proteome</keyword>
<dbReference type="EMBL" id="KV878910">
    <property type="protein sequence ID" value="OJJ80528.1"/>
    <property type="molecule type" value="Genomic_DNA"/>
</dbReference>
<dbReference type="AlphaFoldDB" id="A0A1L9V9B8"/>
<proteinExistence type="predicted"/>
<evidence type="ECO:0000313" key="3">
    <source>
        <dbReference type="Proteomes" id="UP000184300"/>
    </source>
</evidence>
<dbReference type="Proteomes" id="UP000184300">
    <property type="component" value="Unassembled WGS sequence"/>
</dbReference>
<dbReference type="VEuPathDB" id="FungiDB:ASPGLDRAFT_850465"/>
<sequence length="87" mass="10093">MFLLPLLSHTRADADMVWSNRFCWFVSCCVASIVLQMVSGPFLPSFLFFSFIFLSFFFFFFFFLFYHCDLCSTTAAGFSVTARQLCV</sequence>
<evidence type="ECO:0000256" key="1">
    <source>
        <dbReference type="SAM" id="Phobius"/>
    </source>
</evidence>
<keyword evidence="1" id="KW-1133">Transmembrane helix</keyword>
<evidence type="ECO:0000313" key="2">
    <source>
        <dbReference type="EMBL" id="OJJ80528.1"/>
    </source>
</evidence>
<organism evidence="2 3">
    <name type="scientific">Aspergillus glaucus CBS 516.65</name>
    <dbReference type="NCBI Taxonomy" id="1160497"/>
    <lineage>
        <taxon>Eukaryota</taxon>
        <taxon>Fungi</taxon>
        <taxon>Dikarya</taxon>
        <taxon>Ascomycota</taxon>
        <taxon>Pezizomycotina</taxon>
        <taxon>Eurotiomycetes</taxon>
        <taxon>Eurotiomycetidae</taxon>
        <taxon>Eurotiales</taxon>
        <taxon>Aspergillaceae</taxon>
        <taxon>Aspergillus</taxon>
        <taxon>Aspergillus subgen. Aspergillus</taxon>
    </lineage>
</organism>
<reference evidence="3" key="1">
    <citation type="journal article" date="2017" name="Genome Biol.">
        <title>Comparative genomics reveals high biological diversity and specific adaptations in the industrially and medically important fungal genus Aspergillus.</title>
        <authorList>
            <person name="de Vries R.P."/>
            <person name="Riley R."/>
            <person name="Wiebenga A."/>
            <person name="Aguilar-Osorio G."/>
            <person name="Amillis S."/>
            <person name="Uchima C.A."/>
            <person name="Anderluh G."/>
            <person name="Asadollahi M."/>
            <person name="Askin M."/>
            <person name="Barry K."/>
            <person name="Battaglia E."/>
            <person name="Bayram O."/>
            <person name="Benocci T."/>
            <person name="Braus-Stromeyer S.A."/>
            <person name="Caldana C."/>
            <person name="Canovas D."/>
            <person name="Cerqueira G.C."/>
            <person name="Chen F."/>
            <person name="Chen W."/>
            <person name="Choi C."/>
            <person name="Clum A."/>
            <person name="Dos Santos R.A."/>
            <person name="Damasio A.R."/>
            <person name="Diallinas G."/>
            <person name="Emri T."/>
            <person name="Fekete E."/>
            <person name="Flipphi M."/>
            <person name="Freyberg S."/>
            <person name="Gallo A."/>
            <person name="Gournas C."/>
            <person name="Habgood R."/>
            <person name="Hainaut M."/>
            <person name="Harispe M.L."/>
            <person name="Henrissat B."/>
            <person name="Hilden K.S."/>
            <person name="Hope R."/>
            <person name="Hossain A."/>
            <person name="Karabika E."/>
            <person name="Karaffa L."/>
            <person name="Karanyi Z."/>
            <person name="Krasevec N."/>
            <person name="Kuo A."/>
            <person name="Kusch H."/>
            <person name="LaButti K."/>
            <person name="Lagendijk E.L."/>
            <person name="Lapidus A."/>
            <person name="Levasseur A."/>
            <person name="Lindquist E."/>
            <person name="Lipzen A."/>
            <person name="Logrieco A.F."/>
            <person name="MacCabe A."/>
            <person name="Maekelae M.R."/>
            <person name="Malavazi I."/>
            <person name="Melin P."/>
            <person name="Meyer V."/>
            <person name="Mielnichuk N."/>
            <person name="Miskei M."/>
            <person name="Molnar A.P."/>
            <person name="Mule G."/>
            <person name="Ngan C.Y."/>
            <person name="Orejas M."/>
            <person name="Orosz E."/>
            <person name="Ouedraogo J.P."/>
            <person name="Overkamp K.M."/>
            <person name="Park H.-S."/>
            <person name="Perrone G."/>
            <person name="Piumi F."/>
            <person name="Punt P.J."/>
            <person name="Ram A.F."/>
            <person name="Ramon A."/>
            <person name="Rauscher S."/>
            <person name="Record E."/>
            <person name="Riano-Pachon D.M."/>
            <person name="Robert V."/>
            <person name="Roehrig J."/>
            <person name="Ruller R."/>
            <person name="Salamov A."/>
            <person name="Salih N.S."/>
            <person name="Samson R.A."/>
            <person name="Sandor E."/>
            <person name="Sanguinetti M."/>
            <person name="Schuetze T."/>
            <person name="Sepcic K."/>
            <person name="Shelest E."/>
            <person name="Sherlock G."/>
            <person name="Sophianopoulou V."/>
            <person name="Squina F.M."/>
            <person name="Sun H."/>
            <person name="Susca A."/>
            <person name="Todd R.B."/>
            <person name="Tsang A."/>
            <person name="Unkles S.E."/>
            <person name="van de Wiele N."/>
            <person name="van Rossen-Uffink D."/>
            <person name="Oliveira J.V."/>
            <person name="Vesth T.C."/>
            <person name="Visser J."/>
            <person name="Yu J.-H."/>
            <person name="Zhou M."/>
            <person name="Andersen M.R."/>
            <person name="Archer D.B."/>
            <person name="Baker S.E."/>
            <person name="Benoit I."/>
            <person name="Brakhage A.A."/>
            <person name="Braus G.H."/>
            <person name="Fischer R."/>
            <person name="Frisvad J.C."/>
            <person name="Goldman G.H."/>
            <person name="Houbraken J."/>
            <person name="Oakley B."/>
            <person name="Pocsi I."/>
            <person name="Scazzocchio C."/>
            <person name="Seiboth B."/>
            <person name="vanKuyk P.A."/>
            <person name="Wortman J."/>
            <person name="Dyer P.S."/>
            <person name="Grigoriev I.V."/>
        </authorList>
    </citation>
    <scope>NUCLEOTIDE SEQUENCE [LARGE SCALE GENOMIC DNA]</scope>
    <source>
        <strain evidence="3">CBS 516.65</strain>
    </source>
</reference>
<dbReference type="GeneID" id="34466572"/>
<accession>A0A1L9V9B8</accession>
<keyword evidence="1" id="KW-0812">Transmembrane</keyword>
<feature type="transmembrane region" description="Helical" evidence="1">
    <location>
        <begin position="45"/>
        <end position="66"/>
    </location>
</feature>
<feature type="transmembrane region" description="Helical" evidence="1">
    <location>
        <begin position="21"/>
        <end position="39"/>
    </location>
</feature>
<gene>
    <name evidence="2" type="ORF">ASPGLDRAFT_850465</name>
</gene>
<keyword evidence="1" id="KW-0472">Membrane</keyword>
<name>A0A1L9V9B8_ASPGL</name>
<dbReference type="RefSeq" id="XP_022397226.1">
    <property type="nucleotide sequence ID" value="XM_022550312.1"/>
</dbReference>